<protein>
    <submittedName>
        <fullName evidence="1">Lipoprotein with conserved Yx(FWY)xxD motif</fullName>
    </submittedName>
</protein>
<sequence>MEPTRRQFLGTATLTVALAGCLGGDGNGSNPTTTDDLTVSVRSTDNYGDVLVGPDGMTLYMFVPDGDADGSTCYDACATTWLPLTVAESPSAADNVTATLSTIARDDGPTQVLAGEWPLYYYAGDDTPGDVNGQGVNDAWYVLRPDGSPLRGPATTDDGGGIGY</sequence>
<dbReference type="PANTHER" id="PTHR39335">
    <property type="entry name" value="BLL4220 PROTEIN"/>
    <property type="match status" value="1"/>
</dbReference>
<name>A0A897N4H1_9EURY</name>
<dbReference type="PANTHER" id="PTHR39335:SF1">
    <property type="entry name" value="BLL4220 PROTEIN"/>
    <property type="match status" value="1"/>
</dbReference>
<dbReference type="InterPro" id="IPR019546">
    <property type="entry name" value="TAT_signal_bac_arc"/>
</dbReference>
<dbReference type="GeneID" id="68854994"/>
<dbReference type="GO" id="GO:0043448">
    <property type="term" value="P:alkane catabolic process"/>
    <property type="evidence" value="ECO:0007669"/>
    <property type="project" value="TreeGrafter"/>
</dbReference>
<dbReference type="AlphaFoldDB" id="A0A897N4H1"/>
<dbReference type="Proteomes" id="UP000663525">
    <property type="component" value="Chromosome"/>
</dbReference>
<dbReference type="EMBL" id="CP064787">
    <property type="protein sequence ID" value="QSG05735.1"/>
    <property type="molecule type" value="Genomic_DNA"/>
</dbReference>
<accession>A0A897N4H1</accession>
<dbReference type="Pfam" id="PF03640">
    <property type="entry name" value="Lipoprotein_15"/>
    <property type="match status" value="2"/>
</dbReference>
<proteinExistence type="predicted"/>
<keyword evidence="1" id="KW-0449">Lipoprotein</keyword>
<dbReference type="RefSeq" id="WP_229115543.1">
    <property type="nucleotide sequence ID" value="NZ_CP064787.1"/>
</dbReference>
<dbReference type="PROSITE" id="PS51257">
    <property type="entry name" value="PROKAR_LIPOPROTEIN"/>
    <property type="match status" value="1"/>
</dbReference>
<organism evidence="1 2">
    <name type="scientific">Halapricum desulfuricans</name>
    <dbReference type="NCBI Taxonomy" id="2841257"/>
    <lineage>
        <taxon>Archaea</taxon>
        <taxon>Methanobacteriati</taxon>
        <taxon>Methanobacteriota</taxon>
        <taxon>Stenosarchaea group</taxon>
        <taxon>Halobacteria</taxon>
        <taxon>Halobacteriales</taxon>
        <taxon>Haloarculaceae</taxon>
        <taxon>Halapricum</taxon>
    </lineage>
</organism>
<dbReference type="InterPro" id="IPR005297">
    <property type="entry name" value="Lipoprotein_repeat"/>
</dbReference>
<evidence type="ECO:0000313" key="2">
    <source>
        <dbReference type="Proteomes" id="UP000663525"/>
    </source>
</evidence>
<dbReference type="NCBIfam" id="TIGR01409">
    <property type="entry name" value="TAT_signal_seq"/>
    <property type="match status" value="1"/>
</dbReference>
<evidence type="ECO:0000313" key="1">
    <source>
        <dbReference type="EMBL" id="QSG05735.1"/>
    </source>
</evidence>
<reference evidence="1" key="1">
    <citation type="submission" date="2020-11" db="EMBL/GenBank/DDBJ databases">
        <title>Carbohydrate-dependent, anaerobic sulfur respiration: A novel catabolism in halophilic archaea.</title>
        <authorList>
            <person name="Sorokin D.Y."/>
            <person name="Messina E."/>
            <person name="Smedile F."/>
            <person name="La Cono V."/>
            <person name="Hallsworth J.E."/>
            <person name="Yakimov M.M."/>
        </authorList>
    </citation>
    <scope>NUCLEOTIDE SEQUENCE</scope>
    <source>
        <strain evidence="1">HSR12-1</strain>
    </source>
</reference>
<gene>
    <name evidence="1" type="ORF">HSR121_1391</name>
</gene>